<evidence type="ECO:0000256" key="4">
    <source>
        <dbReference type="ARBA" id="ARBA00022692"/>
    </source>
</evidence>
<feature type="transmembrane region" description="Helical" evidence="7">
    <location>
        <begin position="147"/>
        <end position="169"/>
    </location>
</feature>
<dbReference type="Gene3D" id="1.20.1530.20">
    <property type="match status" value="1"/>
</dbReference>
<comment type="subcellular location">
    <subcellularLocation>
        <location evidence="1">Membrane</location>
        <topology evidence="1">Multi-pass membrane protein</topology>
    </subcellularLocation>
</comment>
<dbReference type="SUPFAM" id="SSF51735">
    <property type="entry name" value="NAD(P)-binding Rossmann-fold domains"/>
    <property type="match status" value="1"/>
</dbReference>
<protein>
    <submittedName>
        <fullName evidence="9">Glutathione-regulated potassium-efflux system protein KefB</fullName>
    </submittedName>
</protein>
<dbReference type="PROSITE" id="PS51202">
    <property type="entry name" value="RCK_C"/>
    <property type="match status" value="1"/>
</dbReference>
<dbReference type="GO" id="GO:0016020">
    <property type="term" value="C:membrane"/>
    <property type="evidence" value="ECO:0007669"/>
    <property type="project" value="UniProtKB-SubCell"/>
</dbReference>
<dbReference type="PANTHER" id="PTHR42751:SF3">
    <property type="entry name" value="SODIUM_GLUTAMATE SYMPORTER"/>
    <property type="match status" value="1"/>
</dbReference>
<dbReference type="Pfam" id="PF00999">
    <property type="entry name" value="Na_H_Exchanger"/>
    <property type="match status" value="1"/>
</dbReference>
<feature type="transmembrane region" description="Helical" evidence="7">
    <location>
        <begin position="86"/>
        <end position="110"/>
    </location>
</feature>
<dbReference type="Pfam" id="PF02080">
    <property type="entry name" value="TrkA_C"/>
    <property type="match status" value="1"/>
</dbReference>
<dbReference type="GO" id="GO:0006813">
    <property type="term" value="P:potassium ion transport"/>
    <property type="evidence" value="ECO:0007669"/>
    <property type="project" value="InterPro"/>
</dbReference>
<keyword evidence="5 7" id="KW-1133">Transmembrane helix</keyword>
<dbReference type="Proteomes" id="UP001283212">
    <property type="component" value="Unassembled WGS sequence"/>
</dbReference>
<dbReference type="SUPFAM" id="SSF116726">
    <property type="entry name" value="TrkA C-terminal domain-like"/>
    <property type="match status" value="1"/>
</dbReference>
<evidence type="ECO:0000256" key="1">
    <source>
        <dbReference type="ARBA" id="ARBA00004141"/>
    </source>
</evidence>
<feature type="transmembrane region" description="Helical" evidence="7">
    <location>
        <begin position="181"/>
        <end position="204"/>
    </location>
</feature>
<feature type="transmembrane region" description="Helical" evidence="7">
    <location>
        <begin position="273"/>
        <end position="302"/>
    </location>
</feature>
<dbReference type="InterPro" id="IPR036291">
    <property type="entry name" value="NAD(P)-bd_dom_sf"/>
</dbReference>
<evidence type="ECO:0000256" key="5">
    <source>
        <dbReference type="ARBA" id="ARBA00022989"/>
    </source>
</evidence>
<feature type="transmembrane region" description="Helical" evidence="7">
    <location>
        <begin position="56"/>
        <end position="74"/>
    </location>
</feature>
<feature type="transmembrane region" description="Helical" evidence="7">
    <location>
        <begin position="116"/>
        <end position="135"/>
    </location>
</feature>
<accession>A0AAE4MER1</accession>
<keyword evidence="3" id="KW-0813">Transport</keyword>
<dbReference type="Gene3D" id="3.40.50.720">
    <property type="entry name" value="NAD(P)-binding Rossmann-like Domain"/>
    <property type="match status" value="1"/>
</dbReference>
<evidence type="ECO:0000256" key="7">
    <source>
        <dbReference type="SAM" id="Phobius"/>
    </source>
</evidence>
<evidence type="ECO:0000256" key="3">
    <source>
        <dbReference type="ARBA" id="ARBA00022448"/>
    </source>
</evidence>
<feature type="transmembrane region" description="Helical" evidence="7">
    <location>
        <begin position="353"/>
        <end position="373"/>
    </location>
</feature>
<evidence type="ECO:0000256" key="2">
    <source>
        <dbReference type="ARBA" id="ARBA00005551"/>
    </source>
</evidence>
<dbReference type="AlphaFoldDB" id="A0AAE4MER1"/>
<dbReference type="Pfam" id="PF02254">
    <property type="entry name" value="TrkA_N"/>
    <property type="match status" value="1"/>
</dbReference>
<keyword evidence="4 7" id="KW-0812">Transmembrane</keyword>
<dbReference type="Gene3D" id="3.30.70.1450">
    <property type="entry name" value="Regulator of K+ conductance, C-terminal domain"/>
    <property type="match status" value="1"/>
</dbReference>
<evidence type="ECO:0000313" key="9">
    <source>
        <dbReference type="EMBL" id="MDV0443590.1"/>
    </source>
</evidence>
<organism evidence="9 10">
    <name type="scientific">Methanorbis rubei</name>
    <dbReference type="NCBI Taxonomy" id="3028300"/>
    <lineage>
        <taxon>Archaea</taxon>
        <taxon>Methanobacteriati</taxon>
        <taxon>Methanobacteriota</taxon>
        <taxon>Stenosarchaea group</taxon>
        <taxon>Methanomicrobia</taxon>
        <taxon>Methanomicrobiales</taxon>
        <taxon>Methanocorpusculaceae</taxon>
        <taxon>Methanorbis</taxon>
    </lineage>
</organism>
<dbReference type="InterPro" id="IPR006037">
    <property type="entry name" value="RCK_C"/>
</dbReference>
<sequence length="679" mass="72722">MSAETTMMGIFLLLACTLIVLFLSSKINLPTIIGFFLTGIIIGPSGLNLFDYDQVSLVAEFGLILLMFTIGLEISLKKLLEMKKLVLIGGGLQIILTTIFVWVVLAAFGIPSNTALLLGLMVSASSTAIVLNIYQNNGQIDTRHGKLLLAILISQDIAVIPIMLMLPMLAGTGESVMESLLMLGTNMIALLIVMLIALVVVPKILEVVVSRRNRELFIISVMTICIGIAWVLSLVDVSMSLGAFLAGVAIAGSEYNHEVIGIIMPIRDMMTGIFFISVGMMLSVAVMMENIVLILVLVGLLILAKTVIATASGWIAGATAGTAIIGGLSLAHIGEFSFVLGSSGLSLGLLTDGIYQIFLAVAIISMTIAPFAVNAAPKISQRIVHAATHGKGGAAISLTPEAAAKVDEEGGPVIVVGFGPAGRYVVRALKRIGREYIILELNHETVVEERRKGESILYGDASLEPVLHHAGISHTRTLVITISDSSAAESIAVMARRLNPWTTIITRARYTSESSALFKLGADEVIADEREAGLAMARRVFANENVPAQDLEQYVLDVRGEMFAEREKVLLEKVIGNKVQKISSALAPSSKSDFVHIAVRPDSEAAGKALADLHLRKRFHVSVVSLHHASGEVILTPDGTKVLMPEDMLVLSGKREDLERVRAVFGDGVHVDDDISKRE</sequence>
<keyword evidence="10" id="KW-1185">Reference proteome</keyword>
<proteinExistence type="inferred from homology"/>
<evidence type="ECO:0000256" key="6">
    <source>
        <dbReference type="ARBA" id="ARBA00023136"/>
    </source>
</evidence>
<dbReference type="EMBL" id="JAWDKB010000003">
    <property type="protein sequence ID" value="MDV0443590.1"/>
    <property type="molecule type" value="Genomic_DNA"/>
</dbReference>
<feature type="domain" description="RCK C-terminal" evidence="8">
    <location>
        <begin position="579"/>
        <end position="667"/>
    </location>
</feature>
<feature type="transmembrane region" description="Helical" evidence="7">
    <location>
        <begin position="6"/>
        <end position="24"/>
    </location>
</feature>
<feature type="transmembrane region" description="Helical" evidence="7">
    <location>
        <begin position="314"/>
        <end position="333"/>
    </location>
</feature>
<dbReference type="RefSeq" id="WP_338096111.1">
    <property type="nucleotide sequence ID" value="NZ_JAWDKB010000003.1"/>
</dbReference>
<dbReference type="GO" id="GO:1902600">
    <property type="term" value="P:proton transmembrane transport"/>
    <property type="evidence" value="ECO:0007669"/>
    <property type="project" value="InterPro"/>
</dbReference>
<name>A0AAE4MER1_9EURY</name>
<dbReference type="PANTHER" id="PTHR42751">
    <property type="entry name" value="SODIUM/HYDROGEN EXCHANGER FAMILY/TRKA DOMAIN PROTEIN"/>
    <property type="match status" value="1"/>
</dbReference>
<comment type="similarity">
    <text evidence="2">Belongs to the monovalent cation:proton antiporter 2 (CPA2) transporter (TC 2.A.37) family.</text>
</comment>
<dbReference type="InterPro" id="IPR003148">
    <property type="entry name" value="RCK_N"/>
</dbReference>
<dbReference type="GO" id="GO:0015297">
    <property type="term" value="F:antiporter activity"/>
    <property type="evidence" value="ECO:0007669"/>
    <property type="project" value="InterPro"/>
</dbReference>
<evidence type="ECO:0000259" key="8">
    <source>
        <dbReference type="PROSITE" id="PS51202"/>
    </source>
</evidence>
<feature type="transmembrane region" description="Helical" evidence="7">
    <location>
        <begin position="216"/>
        <end position="235"/>
    </location>
</feature>
<reference evidence="9 10" key="1">
    <citation type="submission" date="2023-06" db="EMBL/GenBank/DDBJ databases">
        <title>Genome sequence of Methancorpusculaceae sp. Cs1.</title>
        <authorList>
            <person name="Protasov E."/>
            <person name="Platt K."/>
            <person name="Poehlein A."/>
            <person name="Daniel R."/>
            <person name="Brune A."/>
        </authorList>
    </citation>
    <scope>NUCLEOTIDE SEQUENCE [LARGE SCALE GENOMIC DNA]</scope>
    <source>
        <strain evidence="9 10">Cs1</strain>
    </source>
</reference>
<dbReference type="InterPro" id="IPR036721">
    <property type="entry name" value="RCK_C_sf"/>
</dbReference>
<comment type="caution">
    <text evidence="9">The sequence shown here is derived from an EMBL/GenBank/DDBJ whole genome shotgun (WGS) entry which is preliminary data.</text>
</comment>
<dbReference type="InterPro" id="IPR038770">
    <property type="entry name" value="Na+/solute_symporter_sf"/>
</dbReference>
<feature type="transmembrane region" description="Helical" evidence="7">
    <location>
        <begin position="31"/>
        <end position="50"/>
    </location>
</feature>
<dbReference type="GO" id="GO:0008324">
    <property type="term" value="F:monoatomic cation transmembrane transporter activity"/>
    <property type="evidence" value="ECO:0007669"/>
    <property type="project" value="InterPro"/>
</dbReference>
<keyword evidence="6 7" id="KW-0472">Membrane</keyword>
<gene>
    <name evidence="9" type="primary">kefB_2</name>
    <name evidence="9" type="ORF">McpCs1_09680</name>
</gene>
<dbReference type="InterPro" id="IPR006153">
    <property type="entry name" value="Cation/H_exchanger_TM"/>
</dbReference>
<evidence type="ECO:0000313" key="10">
    <source>
        <dbReference type="Proteomes" id="UP001283212"/>
    </source>
</evidence>